<dbReference type="PANTHER" id="PTHR43191">
    <property type="entry name" value="RRNA METHYLTRANSFERASE 3"/>
    <property type="match status" value="1"/>
</dbReference>
<protein>
    <submittedName>
        <fullName evidence="4">RNA methyltransferase, TrmH family</fullName>
    </submittedName>
</protein>
<dbReference type="SUPFAM" id="SSF55315">
    <property type="entry name" value="L30e-like"/>
    <property type="match status" value="1"/>
</dbReference>
<gene>
    <name evidence="4" type="ORF">SAMN05216302_102341</name>
</gene>
<dbReference type="Proteomes" id="UP000199533">
    <property type="component" value="Unassembled WGS sequence"/>
</dbReference>
<dbReference type="GO" id="GO:0008173">
    <property type="term" value="F:RNA methyltransferase activity"/>
    <property type="evidence" value="ECO:0007669"/>
    <property type="project" value="InterPro"/>
</dbReference>
<dbReference type="GO" id="GO:0006396">
    <property type="term" value="P:RNA processing"/>
    <property type="evidence" value="ECO:0007669"/>
    <property type="project" value="InterPro"/>
</dbReference>
<dbReference type="STRING" id="52441.SAMN05216302_102341"/>
<name>A0A1I4DUS5_9PROT</name>
<dbReference type="Pfam" id="PF00588">
    <property type="entry name" value="SpoU_methylase"/>
    <property type="match status" value="1"/>
</dbReference>
<dbReference type="InterPro" id="IPR051259">
    <property type="entry name" value="rRNA_Methyltransferase"/>
</dbReference>
<evidence type="ECO:0000313" key="5">
    <source>
        <dbReference type="Proteomes" id="UP000199533"/>
    </source>
</evidence>
<dbReference type="GO" id="GO:0032259">
    <property type="term" value="P:methylation"/>
    <property type="evidence" value="ECO:0007669"/>
    <property type="project" value="UniProtKB-KW"/>
</dbReference>
<dbReference type="InterPro" id="IPR001537">
    <property type="entry name" value="SpoU_MeTrfase"/>
</dbReference>
<organism evidence="4 5">
    <name type="scientific">Nitrosomonas aestuarii</name>
    <dbReference type="NCBI Taxonomy" id="52441"/>
    <lineage>
        <taxon>Bacteria</taxon>
        <taxon>Pseudomonadati</taxon>
        <taxon>Pseudomonadota</taxon>
        <taxon>Betaproteobacteria</taxon>
        <taxon>Nitrosomonadales</taxon>
        <taxon>Nitrosomonadaceae</taxon>
        <taxon>Nitrosomonas</taxon>
    </lineage>
</organism>
<dbReference type="Gene3D" id="3.30.1330.30">
    <property type="match status" value="1"/>
</dbReference>
<dbReference type="InterPro" id="IPR029028">
    <property type="entry name" value="Alpha/beta_knot_MTases"/>
</dbReference>
<dbReference type="EMBL" id="FOSP01000023">
    <property type="protein sequence ID" value="SFK97135.1"/>
    <property type="molecule type" value="Genomic_DNA"/>
</dbReference>
<keyword evidence="2 4" id="KW-0808">Transferase</keyword>
<feature type="domain" description="tRNA/rRNA methyltransferase SpoU type" evidence="3">
    <location>
        <begin position="125"/>
        <end position="261"/>
    </location>
</feature>
<keyword evidence="1 4" id="KW-0489">Methyltransferase</keyword>
<dbReference type="RefSeq" id="WP_090701135.1">
    <property type="nucleotide sequence ID" value="NZ_FOSP01000023.1"/>
</dbReference>
<dbReference type="InterPro" id="IPR029064">
    <property type="entry name" value="Ribosomal_eL30-like_sf"/>
</dbReference>
<evidence type="ECO:0000256" key="2">
    <source>
        <dbReference type="ARBA" id="ARBA00022679"/>
    </source>
</evidence>
<keyword evidence="5" id="KW-1185">Reference proteome</keyword>
<evidence type="ECO:0000259" key="3">
    <source>
        <dbReference type="Pfam" id="PF00588"/>
    </source>
</evidence>
<dbReference type="InterPro" id="IPR029026">
    <property type="entry name" value="tRNA_m1G_MTases_N"/>
</dbReference>
<dbReference type="CDD" id="cd18095">
    <property type="entry name" value="SpoU-like_rRNA-MTase"/>
    <property type="match status" value="1"/>
</dbReference>
<accession>A0A1I4DUS5</accession>
<dbReference type="GO" id="GO:0003723">
    <property type="term" value="F:RNA binding"/>
    <property type="evidence" value="ECO:0007669"/>
    <property type="project" value="InterPro"/>
</dbReference>
<dbReference type="Gene3D" id="3.40.1280.10">
    <property type="match status" value="1"/>
</dbReference>
<evidence type="ECO:0000256" key="1">
    <source>
        <dbReference type="ARBA" id="ARBA00022603"/>
    </source>
</evidence>
<dbReference type="SUPFAM" id="SSF75217">
    <property type="entry name" value="alpha/beta knot"/>
    <property type="match status" value="1"/>
</dbReference>
<evidence type="ECO:0000313" key="4">
    <source>
        <dbReference type="EMBL" id="SFK97135.1"/>
    </source>
</evidence>
<dbReference type="OrthoDB" id="9794400at2"/>
<proteinExistence type="predicted"/>
<dbReference type="AlphaFoldDB" id="A0A1I4DUS5"/>
<dbReference type="PANTHER" id="PTHR43191:SF2">
    <property type="entry name" value="RRNA METHYLTRANSFERASE 3, MITOCHONDRIAL"/>
    <property type="match status" value="1"/>
</dbReference>
<sequence length="269" mass="29525">MHRITSREHPVVKQFVKLQKSAQLRKKCGATILDGVHLIHSCLFTSGTPVVPNCLVVSESGQNNKEIKSLLEVCIYHKKTQVFLVIDSLFQRISPVKTPTGILAQITIPEPEEPPISTNRDSIFCVLLEAIQDPGNLGTILRSAAAANVTDIYLSKDCADAWSPKTLRAGMGAHFLLRIHTDCNLVEIVRHFRGQILATSPRAPKSLYQSDLTKPTAFIFGNEGAGLSNEILRAANEIISIPMPGKTESLNAATAVTICLFEKVRQDIY</sequence>
<reference evidence="5" key="1">
    <citation type="submission" date="2016-10" db="EMBL/GenBank/DDBJ databases">
        <authorList>
            <person name="Varghese N."/>
            <person name="Submissions S."/>
        </authorList>
    </citation>
    <scope>NUCLEOTIDE SEQUENCE [LARGE SCALE GENOMIC DNA]</scope>
    <source>
        <strain evidence="5">Nm69</strain>
    </source>
</reference>